<name>A0ABW6RFV4_9ACTN</name>
<reference evidence="1 2" key="1">
    <citation type="submission" date="2024-10" db="EMBL/GenBank/DDBJ databases">
        <title>The Natural Products Discovery Center: Release of the First 8490 Sequenced Strains for Exploring Actinobacteria Biosynthetic Diversity.</title>
        <authorList>
            <person name="Kalkreuter E."/>
            <person name="Kautsar S.A."/>
            <person name="Yang D."/>
            <person name="Bader C.D."/>
            <person name="Teijaro C.N."/>
            <person name="Fluegel L."/>
            <person name="Davis C.M."/>
            <person name="Simpson J.R."/>
            <person name="Lauterbach L."/>
            <person name="Steele A.D."/>
            <person name="Gui C."/>
            <person name="Meng S."/>
            <person name="Li G."/>
            <person name="Viehrig K."/>
            <person name="Ye F."/>
            <person name="Su P."/>
            <person name="Kiefer A.F."/>
            <person name="Nichols A."/>
            <person name="Cepeda A.J."/>
            <person name="Yan W."/>
            <person name="Fan B."/>
            <person name="Jiang Y."/>
            <person name="Adhikari A."/>
            <person name="Zheng C.-J."/>
            <person name="Schuster L."/>
            <person name="Cowan T.M."/>
            <person name="Smanski M.J."/>
            <person name="Chevrette M.G."/>
            <person name="De Carvalho L.P.S."/>
            <person name="Shen B."/>
        </authorList>
    </citation>
    <scope>NUCLEOTIDE SEQUENCE [LARGE SCALE GENOMIC DNA]</scope>
    <source>
        <strain evidence="1 2">NPDC003029</strain>
    </source>
</reference>
<protein>
    <submittedName>
        <fullName evidence="1">Uncharacterized protein</fullName>
    </submittedName>
</protein>
<evidence type="ECO:0000313" key="1">
    <source>
        <dbReference type="EMBL" id="MFF3339828.1"/>
    </source>
</evidence>
<gene>
    <name evidence="1" type="ORF">ACFYWW_13995</name>
</gene>
<dbReference type="Proteomes" id="UP001601976">
    <property type="component" value="Unassembled WGS sequence"/>
</dbReference>
<sequence>MTDEARVDKCYPLTGGRLVEQLGGLLGGVAVGPGVPYDESQRPQIALERRSGYRRAGEDGGRQTNSLLGAGQGLALRGMRHCGPARARGMSAEAIG</sequence>
<dbReference type="EMBL" id="JBIAPK010000004">
    <property type="protein sequence ID" value="MFF3339828.1"/>
    <property type="molecule type" value="Genomic_DNA"/>
</dbReference>
<organism evidence="1 2">
    <name type="scientific">Streptomyces flavidovirens</name>
    <dbReference type="NCBI Taxonomy" id="67298"/>
    <lineage>
        <taxon>Bacteria</taxon>
        <taxon>Bacillati</taxon>
        <taxon>Actinomycetota</taxon>
        <taxon>Actinomycetes</taxon>
        <taxon>Kitasatosporales</taxon>
        <taxon>Streptomycetaceae</taxon>
        <taxon>Streptomyces</taxon>
    </lineage>
</organism>
<dbReference type="RefSeq" id="WP_355725095.1">
    <property type="nucleotide sequence ID" value="NZ_JBEXNP010000019.1"/>
</dbReference>
<accession>A0ABW6RFV4</accession>
<proteinExistence type="predicted"/>
<keyword evidence="2" id="KW-1185">Reference proteome</keyword>
<evidence type="ECO:0000313" key="2">
    <source>
        <dbReference type="Proteomes" id="UP001601976"/>
    </source>
</evidence>
<comment type="caution">
    <text evidence="1">The sequence shown here is derived from an EMBL/GenBank/DDBJ whole genome shotgun (WGS) entry which is preliminary data.</text>
</comment>